<evidence type="ECO:0000256" key="2">
    <source>
        <dbReference type="SAM" id="MobiDB-lite"/>
    </source>
</evidence>
<dbReference type="InterPro" id="IPR003615">
    <property type="entry name" value="HNH_nuc"/>
</dbReference>
<dbReference type="SMART" id="SM00507">
    <property type="entry name" value="HNHc"/>
    <property type="match status" value="1"/>
</dbReference>
<dbReference type="RefSeq" id="WP_380670266.1">
    <property type="nucleotide sequence ID" value="NZ_JBHTCJ010000009.1"/>
</dbReference>
<dbReference type="InterPro" id="IPR003870">
    <property type="entry name" value="DUF222"/>
</dbReference>
<dbReference type="Pfam" id="PF01844">
    <property type="entry name" value="HNH"/>
    <property type="match status" value="1"/>
</dbReference>
<evidence type="ECO:0000313" key="4">
    <source>
        <dbReference type="EMBL" id="MFC7343412.1"/>
    </source>
</evidence>
<dbReference type="Proteomes" id="UP001596504">
    <property type="component" value="Unassembled WGS sequence"/>
</dbReference>
<dbReference type="Gene3D" id="1.10.30.50">
    <property type="match status" value="1"/>
</dbReference>
<evidence type="ECO:0000259" key="3">
    <source>
        <dbReference type="SMART" id="SM00507"/>
    </source>
</evidence>
<evidence type="ECO:0000313" key="5">
    <source>
        <dbReference type="Proteomes" id="UP001596504"/>
    </source>
</evidence>
<protein>
    <submittedName>
        <fullName evidence="4">DUF222 domain-containing protein</fullName>
    </submittedName>
</protein>
<comment type="caution">
    <text evidence="4">The sequence shown here is derived from an EMBL/GenBank/DDBJ whole genome shotgun (WGS) entry which is preliminary data.</text>
</comment>
<dbReference type="CDD" id="cd00085">
    <property type="entry name" value="HNHc"/>
    <property type="match status" value="1"/>
</dbReference>
<organism evidence="4 5">
    <name type="scientific">Saccharopolyspora griseoalba</name>
    <dbReference type="NCBI Taxonomy" id="1431848"/>
    <lineage>
        <taxon>Bacteria</taxon>
        <taxon>Bacillati</taxon>
        <taxon>Actinomycetota</taxon>
        <taxon>Actinomycetes</taxon>
        <taxon>Pseudonocardiales</taxon>
        <taxon>Pseudonocardiaceae</taxon>
        <taxon>Saccharopolyspora</taxon>
    </lineage>
</organism>
<dbReference type="InterPro" id="IPR002711">
    <property type="entry name" value="HNH"/>
</dbReference>
<reference evidence="5" key="1">
    <citation type="journal article" date="2019" name="Int. J. Syst. Evol. Microbiol.">
        <title>The Global Catalogue of Microorganisms (GCM) 10K type strain sequencing project: providing services to taxonomists for standard genome sequencing and annotation.</title>
        <authorList>
            <consortium name="The Broad Institute Genomics Platform"/>
            <consortium name="The Broad Institute Genome Sequencing Center for Infectious Disease"/>
            <person name="Wu L."/>
            <person name="Ma J."/>
        </authorList>
    </citation>
    <scope>NUCLEOTIDE SEQUENCE [LARGE SCALE GENOMIC DNA]</scope>
    <source>
        <strain evidence="5">WLHS5</strain>
    </source>
</reference>
<gene>
    <name evidence="4" type="ORF">ACFQRI_18580</name>
</gene>
<comment type="similarity">
    <text evidence="1">Belongs to the Rv1128c/1148c/1588c/1702c/1945/3466 family.</text>
</comment>
<feature type="domain" description="HNH nuclease" evidence="3">
    <location>
        <begin position="344"/>
        <end position="396"/>
    </location>
</feature>
<dbReference type="EMBL" id="JBHTCJ010000009">
    <property type="protein sequence ID" value="MFC7343412.1"/>
    <property type="molecule type" value="Genomic_DNA"/>
</dbReference>
<name>A0ABW2LQF9_9PSEU</name>
<keyword evidence="5" id="KW-1185">Reference proteome</keyword>
<proteinExistence type="inferred from homology"/>
<evidence type="ECO:0000256" key="1">
    <source>
        <dbReference type="ARBA" id="ARBA00023450"/>
    </source>
</evidence>
<dbReference type="Pfam" id="PF02720">
    <property type="entry name" value="DUF222"/>
    <property type="match status" value="1"/>
</dbReference>
<sequence>MHAAPTARDTGNGWAFEPLPLTEAVAVAQAALAAATPPDSADDATITAAIADLQAHVATAHALQSECIATADRRELAQQQGARRTQTWLQELCRLDPGEANGRVQVARALSADGDDPLSTTRRALADGAINVDHADVITSWVRKLPASCATPAYIADFETRLAREARRTSPSGVRKLAAHLVAELDQQRAALDEHEQHAARALRCSTNRDGMLVVKALLGKEAGAKLMTALDPLARPQPADDGQLDPRTAAQRHADALETLVDIALESDGLPITGGQRPQLQIAVDYEPLANALRSGVLRRTGETVTPETVRRLSCDAGIIPLVLGSDGLPLDLGRTERSAPAHLRVALERRDGACAFPSCEQPPGTSHAHHVVHWVDGGATDRDNLVMLCGRHHRQVHHDGWEVRIRDGRPVFIPPVRIDPDQVPRPGRRGEHLVYRDCLRELVRAQAGPIPPPRDPQAVEGGST</sequence>
<accession>A0ABW2LQF9</accession>
<feature type="region of interest" description="Disordered" evidence="2">
    <location>
        <begin position="447"/>
        <end position="466"/>
    </location>
</feature>